<evidence type="ECO:0000256" key="1">
    <source>
        <dbReference type="ARBA" id="ARBA00022670"/>
    </source>
</evidence>
<feature type="active site" evidence="6">
    <location>
        <position position="263"/>
    </location>
</feature>
<evidence type="ECO:0000256" key="6">
    <source>
        <dbReference type="PROSITE-ProRule" id="PRU01122"/>
    </source>
</evidence>
<dbReference type="InterPro" id="IPR014721">
    <property type="entry name" value="Ribsml_uS5_D2-typ_fold_subgr"/>
</dbReference>
<evidence type="ECO:0000256" key="4">
    <source>
        <dbReference type="ARBA" id="ARBA00022825"/>
    </source>
</evidence>
<dbReference type="GO" id="GO:0006508">
    <property type="term" value="P:proteolysis"/>
    <property type="evidence" value="ECO:0007669"/>
    <property type="project" value="UniProtKB-KW"/>
</dbReference>
<comment type="similarity">
    <text evidence="6">Belongs to the peptidase S16 family.</text>
</comment>
<evidence type="ECO:0000259" key="7">
    <source>
        <dbReference type="PROSITE" id="PS51786"/>
    </source>
</evidence>
<dbReference type="GeneID" id="101494632"/>
<dbReference type="Pfam" id="PF05362">
    <property type="entry name" value="Lon_C"/>
    <property type="match status" value="1"/>
</dbReference>
<reference evidence="8" key="2">
    <citation type="journal article" date="2015" name="Comput. Biol. Med.">
        <title>Genome-wide identification and structure-function studies of proteases and protease inhibitors in Cicer arietinum (chickpea).</title>
        <authorList>
            <person name="Sharma R."/>
            <person name="Suresh C.G."/>
        </authorList>
    </citation>
    <scope>NUCLEOTIDE SEQUENCE</scope>
    <source>
        <strain evidence="8">Ca_12813</strain>
    </source>
</reference>
<dbReference type="InterPro" id="IPR027417">
    <property type="entry name" value="P-loop_NTPase"/>
</dbReference>
<evidence type="ECO:0000313" key="10">
    <source>
        <dbReference type="RefSeq" id="XP_012573625.1"/>
    </source>
</evidence>
<dbReference type="EMBL" id="KJ579713">
    <property type="protein sequence ID" value="AIA26577.1"/>
    <property type="molecule type" value="Genomic_DNA"/>
</dbReference>
<organism evidence="8">
    <name type="scientific">Cicer arietinum</name>
    <name type="common">Chickpea</name>
    <name type="synonym">Garbanzo</name>
    <dbReference type="NCBI Taxonomy" id="3827"/>
    <lineage>
        <taxon>Eukaryota</taxon>
        <taxon>Viridiplantae</taxon>
        <taxon>Streptophyta</taxon>
        <taxon>Embryophyta</taxon>
        <taxon>Tracheophyta</taxon>
        <taxon>Spermatophyta</taxon>
        <taxon>Magnoliopsida</taxon>
        <taxon>eudicotyledons</taxon>
        <taxon>Gunneridae</taxon>
        <taxon>Pentapetalae</taxon>
        <taxon>rosids</taxon>
        <taxon>fabids</taxon>
        <taxon>Fabales</taxon>
        <taxon>Fabaceae</taxon>
        <taxon>Papilionoideae</taxon>
        <taxon>50 kb inversion clade</taxon>
        <taxon>NPAAA clade</taxon>
        <taxon>Hologalegina</taxon>
        <taxon>IRL clade</taxon>
        <taxon>Cicereae</taxon>
        <taxon>Cicer</taxon>
    </lineage>
</organism>
<dbReference type="SUPFAM" id="SSF52540">
    <property type="entry name" value="P-loop containing nucleoside triphosphate hydrolases"/>
    <property type="match status" value="1"/>
</dbReference>
<keyword evidence="1 6" id="KW-0645">Protease</keyword>
<dbReference type="PROSITE" id="PS01046">
    <property type="entry name" value="LON_SER"/>
    <property type="match status" value="1"/>
</dbReference>
<evidence type="ECO:0000313" key="9">
    <source>
        <dbReference type="Proteomes" id="UP000087171"/>
    </source>
</evidence>
<name>A0A059XQU1_CICAR</name>
<dbReference type="AlphaFoldDB" id="A0A059XQU1"/>
<dbReference type="FunFam" id="3.30.230.10:FF:000019">
    <property type="entry name" value="Lon protease homolog 2, peroxisomal"/>
    <property type="match status" value="1"/>
</dbReference>
<evidence type="ECO:0000313" key="8">
    <source>
        <dbReference type="EMBL" id="AIA26577.1"/>
    </source>
</evidence>
<dbReference type="PROSITE" id="PS51786">
    <property type="entry name" value="LON_PROTEOLYTIC"/>
    <property type="match status" value="1"/>
</dbReference>
<keyword evidence="5" id="KW-0067">ATP-binding</keyword>
<proteinExistence type="inferred from homology"/>
<keyword evidence="2" id="KW-0547">Nucleotide-binding</keyword>
<dbReference type="PANTHER" id="PTHR10046">
    <property type="entry name" value="ATP DEPENDENT LON PROTEASE FAMILY MEMBER"/>
    <property type="match status" value="1"/>
</dbReference>
<keyword evidence="4 6" id="KW-0720">Serine protease</keyword>
<dbReference type="KEGG" id="cam:101494632"/>
<dbReference type="RefSeq" id="XP_012573625.1">
    <property type="nucleotide sequence ID" value="XM_012718171.2"/>
</dbReference>
<dbReference type="Pfam" id="PF22667">
    <property type="entry name" value="Lon_lid"/>
    <property type="match status" value="1"/>
</dbReference>
<dbReference type="InterPro" id="IPR054594">
    <property type="entry name" value="Lon_lid"/>
</dbReference>
<reference evidence="10" key="3">
    <citation type="submission" date="2025-04" db="UniProtKB">
        <authorList>
            <consortium name="RefSeq"/>
        </authorList>
    </citation>
    <scope>IDENTIFICATION</scope>
    <source>
        <tissue evidence="10">Etiolated seedlings</tissue>
    </source>
</reference>
<dbReference type="OrthoDB" id="2411602at2759"/>
<dbReference type="GO" id="GO:0005524">
    <property type="term" value="F:ATP binding"/>
    <property type="evidence" value="ECO:0007669"/>
    <property type="project" value="UniProtKB-KW"/>
</dbReference>
<dbReference type="Gene3D" id="3.30.230.10">
    <property type="match status" value="1"/>
</dbReference>
<dbReference type="PRINTS" id="PR00830">
    <property type="entry name" value="ENDOLAPTASE"/>
</dbReference>
<sequence length="323" mass="35316">MQPIPPALLYRMEMIEGYTPEEKLQIALKHLIPRVLDQHGLSYEFIHIPEAMVKIVIQRYTREAGVRNLERNLAALARAAAVRVVEQEQVVSLNKGVQGLSTPLVVDETMLEKVLGPPRFDDRETAERVASPGVSVGLVWTAFGGEVQFVEATAMVGKGKLHLTGQLGDVIKESAQIALSWVRTRASDLRLAAAMGFNLLEGCDVHIHSSADAVPKDGPSAGVTVVTSLVSLFTQKRVRSDTAMTGEMTLHGLVLPVGGVKDKVLAAHRYGIKRVILPERNLKDLVEVPSVLANLEILVAKRIEDVLEHAFDGGCPWRQHSNL</sequence>
<accession>A0A059XQU1</accession>
<dbReference type="InterPro" id="IPR027065">
    <property type="entry name" value="Lon_Prtase"/>
</dbReference>
<gene>
    <name evidence="10" type="primary">LOC101494632</name>
</gene>
<feature type="domain" description="Lon proteolytic" evidence="7">
    <location>
        <begin position="129"/>
        <end position="313"/>
    </location>
</feature>
<dbReference type="STRING" id="3827.A0A059XQU1"/>
<protein>
    <submittedName>
        <fullName evidence="10">Lon protease homolog 2, peroxisomal</fullName>
    </submittedName>
    <submittedName>
        <fullName evidence="8">Serine protease</fullName>
    </submittedName>
</protein>
<dbReference type="Proteomes" id="UP000087171">
    <property type="component" value="Chromosome Ca7"/>
</dbReference>
<dbReference type="InterPro" id="IPR008268">
    <property type="entry name" value="Peptidase_S16_AS"/>
</dbReference>
<feature type="active site" evidence="6">
    <location>
        <position position="220"/>
    </location>
</feature>
<evidence type="ECO:0000256" key="2">
    <source>
        <dbReference type="ARBA" id="ARBA00022741"/>
    </source>
</evidence>
<keyword evidence="9" id="KW-1185">Reference proteome</keyword>
<dbReference type="Gene3D" id="1.10.8.60">
    <property type="match status" value="1"/>
</dbReference>
<dbReference type="InterPro" id="IPR020568">
    <property type="entry name" value="Ribosomal_Su5_D2-typ_SF"/>
</dbReference>
<dbReference type="SUPFAM" id="SSF54211">
    <property type="entry name" value="Ribosomal protein S5 domain 2-like"/>
    <property type="match status" value="1"/>
</dbReference>
<dbReference type="GO" id="GO:0030163">
    <property type="term" value="P:protein catabolic process"/>
    <property type="evidence" value="ECO:0007669"/>
    <property type="project" value="InterPro"/>
</dbReference>
<dbReference type="InterPro" id="IPR008269">
    <property type="entry name" value="Lon_proteolytic"/>
</dbReference>
<dbReference type="GO" id="GO:0004252">
    <property type="term" value="F:serine-type endopeptidase activity"/>
    <property type="evidence" value="ECO:0007669"/>
    <property type="project" value="UniProtKB-UniRule"/>
</dbReference>
<reference evidence="9" key="1">
    <citation type="journal article" date="2013" name="Nat. Biotechnol.">
        <title>Draft genome sequence of chickpea (Cicer arietinum) provides a resource for trait improvement.</title>
        <authorList>
            <person name="Varshney R.K."/>
            <person name="Song C."/>
            <person name="Saxena R.K."/>
            <person name="Azam S."/>
            <person name="Yu S."/>
            <person name="Sharpe A.G."/>
            <person name="Cannon S."/>
            <person name="Baek J."/>
            <person name="Rosen B.D."/>
            <person name="Tar'an B."/>
            <person name="Millan T."/>
            <person name="Zhang X."/>
            <person name="Ramsay L.D."/>
            <person name="Iwata A."/>
            <person name="Wang Y."/>
            <person name="Nelson W."/>
            <person name="Farmer A.D."/>
            <person name="Gaur P.M."/>
            <person name="Soderlund C."/>
            <person name="Penmetsa R.V."/>
            <person name="Xu C."/>
            <person name="Bharti A.K."/>
            <person name="He W."/>
            <person name="Winter P."/>
            <person name="Zhao S."/>
            <person name="Hane J.K."/>
            <person name="Carrasquilla-Garcia N."/>
            <person name="Condie J.A."/>
            <person name="Upadhyaya H.D."/>
            <person name="Luo M.C."/>
            <person name="Thudi M."/>
            <person name="Gowda C.L."/>
            <person name="Singh N.P."/>
            <person name="Lichtenzveig J."/>
            <person name="Gali K.K."/>
            <person name="Rubio J."/>
            <person name="Nadarajan N."/>
            <person name="Dolezel J."/>
            <person name="Bansal K.C."/>
            <person name="Xu X."/>
            <person name="Edwards D."/>
            <person name="Zhang G."/>
            <person name="Kahl G."/>
            <person name="Gil J."/>
            <person name="Singh K.B."/>
            <person name="Datta S.K."/>
            <person name="Jackson S.A."/>
            <person name="Wang J."/>
            <person name="Cook D.R."/>
        </authorList>
    </citation>
    <scope>NUCLEOTIDE SEQUENCE [LARGE SCALE GENOMIC DNA]</scope>
    <source>
        <strain evidence="9">cv. CDC Frontier</strain>
    </source>
</reference>
<evidence type="ECO:0000256" key="3">
    <source>
        <dbReference type="ARBA" id="ARBA00022801"/>
    </source>
</evidence>
<keyword evidence="3 6" id="KW-0378">Hydrolase</keyword>
<dbReference type="GO" id="GO:0004176">
    <property type="term" value="F:ATP-dependent peptidase activity"/>
    <property type="evidence" value="ECO:0007669"/>
    <property type="project" value="UniProtKB-UniRule"/>
</dbReference>
<evidence type="ECO:0000256" key="5">
    <source>
        <dbReference type="ARBA" id="ARBA00022840"/>
    </source>
</evidence>